<name>A0AAV9BMU3_ACOGR</name>
<organism evidence="7 8">
    <name type="scientific">Acorus gramineus</name>
    <name type="common">Dwarf sweet flag</name>
    <dbReference type="NCBI Taxonomy" id="55184"/>
    <lineage>
        <taxon>Eukaryota</taxon>
        <taxon>Viridiplantae</taxon>
        <taxon>Streptophyta</taxon>
        <taxon>Embryophyta</taxon>
        <taxon>Tracheophyta</taxon>
        <taxon>Spermatophyta</taxon>
        <taxon>Magnoliopsida</taxon>
        <taxon>Liliopsida</taxon>
        <taxon>Acoraceae</taxon>
        <taxon>Acorus</taxon>
    </lineage>
</organism>
<evidence type="ECO:0008006" key="9">
    <source>
        <dbReference type="Google" id="ProtNLM"/>
    </source>
</evidence>
<dbReference type="Pfam" id="PF00191">
    <property type="entry name" value="Annexin"/>
    <property type="match status" value="4"/>
</dbReference>
<protein>
    <recommendedName>
        <fullName evidence="9">Annexin</fullName>
    </recommendedName>
</protein>
<dbReference type="PRINTS" id="PR01814">
    <property type="entry name" value="ANNEXINPLANT"/>
</dbReference>
<comment type="caution">
    <text evidence="7">The sequence shown here is derived from an EMBL/GenBank/DDBJ whole genome shotgun (WGS) entry which is preliminary data.</text>
</comment>
<dbReference type="Gene3D" id="1.10.220.10">
    <property type="entry name" value="Annexin"/>
    <property type="match status" value="4"/>
</dbReference>
<dbReference type="GO" id="GO:0001786">
    <property type="term" value="F:phosphatidylserine binding"/>
    <property type="evidence" value="ECO:0007669"/>
    <property type="project" value="TreeGrafter"/>
</dbReference>
<evidence type="ECO:0000256" key="5">
    <source>
        <dbReference type="ARBA" id="ARBA00023302"/>
    </source>
</evidence>
<dbReference type="EMBL" id="JAUJYN010000002">
    <property type="protein sequence ID" value="KAK1277666.1"/>
    <property type="molecule type" value="Genomic_DNA"/>
</dbReference>
<dbReference type="Proteomes" id="UP001179952">
    <property type="component" value="Unassembled WGS sequence"/>
</dbReference>
<feature type="binding site" evidence="6">
    <location>
        <position position="26"/>
    </location>
    <ligand>
        <name>Ca(2+)</name>
        <dbReference type="ChEBI" id="CHEBI:29108"/>
        <label>1</label>
    </ligand>
</feature>
<dbReference type="GO" id="GO:0005886">
    <property type="term" value="C:plasma membrane"/>
    <property type="evidence" value="ECO:0007669"/>
    <property type="project" value="TreeGrafter"/>
</dbReference>
<feature type="binding site" evidence="6">
    <location>
        <position position="295"/>
    </location>
    <ligand>
        <name>Ca(2+)</name>
        <dbReference type="ChEBI" id="CHEBI:29108"/>
        <label>3</label>
    </ligand>
</feature>
<feature type="binding site" evidence="6">
    <location>
        <position position="296"/>
    </location>
    <ligand>
        <name>Ca(2+)</name>
        <dbReference type="ChEBI" id="CHEBI:29108"/>
        <label>1</label>
    </ligand>
</feature>
<evidence type="ECO:0000256" key="4">
    <source>
        <dbReference type="ARBA" id="ARBA00023216"/>
    </source>
</evidence>
<evidence type="ECO:0000313" key="8">
    <source>
        <dbReference type="Proteomes" id="UP001179952"/>
    </source>
</evidence>
<dbReference type="FunFam" id="1.10.220.10:FF:000006">
    <property type="entry name" value="Annexin"/>
    <property type="match status" value="1"/>
</dbReference>
<feature type="binding site" evidence="6">
    <location>
        <position position="24"/>
    </location>
    <ligand>
        <name>Ca(2+)</name>
        <dbReference type="ChEBI" id="CHEBI:29108"/>
        <label>1</label>
    </ligand>
</feature>
<keyword evidence="2" id="KW-0677">Repeat</keyword>
<proteinExistence type="predicted"/>
<dbReference type="InterPro" id="IPR018502">
    <property type="entry name" value="Annexin_repeat"/>
</dbReference>
<dbReference type="InterPro" id="IPR037104">
    <property type="entry name" value="Annexin_sf"/>
</dbReference>
<dbReference type="PRINTS" id="PR00196">
    <property type="entry name" value="ANNEXIN"/>
</dbReference>
<feature type="binding site" evidence="6">
    <location>
        <position position="293"/>
    </location>
    <ligand>
        <name>Ca(2+)</name>
        <dbReference type="ChEBI" id="CHEBI:29108"/>
        <label>1</label>
    </ligand>
</feature>
<feature type="binding site" evidence="6">
    <location>
        <position position="28"/>
    </location>
    <ligand>
        <name>Ca(2+)</name>
        <dbReference type="ChEBI" id="CHEBI:29108"/>
        <label>1</label>
    </ligand>
</feature>
<gene>
    <name evidence="7" type="ORF">QJS04_geneDACA016580</name>
</gene>
<evidence type="ECO:0000256" key="3">
    <source>
        <dbReference type="ARBA" id="ARBA00022837"/>
    </source>
</evidence>
<dbReference type="GO" id="GO:0009409">
    <property type="term" value="P:response to cold"/>
    <property type="evidence" value="ECO:0007669"/>
    <property type="project" value="TreeGrafter"/>
</dbReference>
<dbReference type="FunFam" id="1.10.220.10:FF:000008">
    <property type="entry name" value="Annexin"/>
    <property type="match status" value="1"/>
</dbReference>
<dbReference type="GO" id="GO:0005544">
    <property type="term" value="F:calcium-dependent phospholipid binding"/>
    <property type="evidence" value="ECO:0007669"/>
    <property type="project" value="UniProtKB-KW"/>
</dbReference>
<dbReference type="InterPro" id="IPR009118">
    <property type="entry name" value="AnnexinD_plant"/>
</dbReference>
<dbReference type="GO" id="GO:0005737">
    <property type="term" value="C:cytoplasm"/>
    <property type="evidence" value="ECO:0007669"/>
    <property type="project" value="TreeGrafter"/>
</dbReference>
<feature type="binding site" evidence="6">
    <location>
        <position position="255"/>
    </location>
    <ligand>
        <name>Ca(2+)</name>
        <dbReference type="ChEBI" id="CHEBI:29108"/>
        <label>2</label>
    </ligand>
</feature>
<dbReference type="FunFam" id="1.10.220.10:FF:000009">
    <property type="entry name" value="Annexin"/>
    <property type="match status" value="1"/>
</dbReference>
<sequence length="310" mass="34767">MATLSVPTPAPTAVEDAEKLKKAFQGWGTDEKAVISVLAHRDATQRKQIRLAYEDLYKEDLLKRLESEISGDFEKAVFRWIFDPIERQAILANVAAKKGIEDYRVIVEIACVSSPAELLAVKQAYHARFKRSLEEDVASHTTGDFRKLLVALVSTYKYDGAEIDTKLASSEAKILHNAIVEKAFNHDEIIRILSTRSRAQLIATFNCYKDEFGASINKVLSGDEFLSALRSAIRCINSPQKYFEKILRNALNKPGTDKDGLTRVIVTHAEKDLKVIKEIYHKRNNVTLDHAVAKETSGDYKAFLLALIGN</sequence>
<keyword evidence="3 6" id="KW-0106">Calcium</keyword>
<dbReference type="SMART" id="SM00335">
    <property type="entry name" value="ANX"/>
    <property type="match status" value="4"/>
</dbReference>
<dbReference type="GO" id="GO:0009651">
    <property type="term" value="P:response to salt stress"/>
    <property type="evidence" value="ECO:0007669"/>
    <property type="project" value="TreeGrafter"/>
</dbReference>
<dbReference type="GO" id="GO:0009408">
    <property type="term" value="P:response to heat"/>
    <property type="evidence" value="ECO:0007669"/>
    <property type="project" value="TreeGrafter"/>
</dbReference>
<dbReference type="InterPro" id="IPR001464">
    <property type="entry name" value="Annexin"/>
</dbReference>
<feature type="binding site" evidence="6">
    <location>
        <position position="253"/>
    </location>
    <ligand>
        <name>Ca(2+)</name>
        <dbReference type="ChEBI" id="CHEBI:29108"/>
        <label>2</label>
    </ligand>
</feature>
<keyword evidence="8" id="KW-1185">Reference proteome</keyword>
<evidence type="ECO:0000313" key="7">
    <source>
        <dbReference type="EMBL" id="KAK1277666.1"/>
    </source>
</evidence>
<reference evidence="7" key="1">
    <citation type="journal article" date="2023" name="Nat. Commun.">
        <title>Diploid and tetraploid genomes of Acorus and the evolution of monocots.</title>
        <authorList>
            <person name="Ma L."/>
            <person name="Liu K.W."/>
            <person name="Li Z."/>
            <person name="Hsiao Y.Y."/>
            <person name="Qi Y."/>
            <person name="Fu T."/>
            <person name="Tang G.D."/>
            <person name="Zhang D."/>
            <person name="Sun W.H."/>
            <person name="Liu D.K."/>
            <person name="Li Y."/>
            <person name="Chen G.Z."/>
            <person name="Liu X.D."/>
            <person name="Liao X.Y."/>
            <person name="Jiang Y.T."/>
            <person name="Yu X."/>
            <person name="Hao Y."/>
            <person name="Huang J."/>
            <person name="Zhao X.W."/>
            <person name="Ke S."/>
            <person name="Chen Y.Y."/>
            <person name="Wu W.L."/>
            <person name="Hsu J.L."/>
            <person name="Lin Y.F."/>
            <person name="Huang M.D."/>
            <person name="Li C.Y."/>
            <person name="Huang L."/>
            <person name="Wang Z.W."/>
            <person name="Zhao X."/>
            <person name="Zhong W.Y."/>
            <person name="Peng D.H."/>
            <person name="Ahmad S."/>
            <person name="Lan S."/>
            <person name="Zhang J.S."/>
            <person name="Tsai W.C."/>
            <person name="Van de Peer Y."/>
            <person name="Liu Z.J."/>
        </authorList>
    </citation>
    <scope>NUCLEOTIDE SEQUENCE</scope>
    <source>
        <strain evidence="7">SCP</strain>
    </source>
</reference>
<evidence type="ECO:0000256" key="6">
    <source>
        <dbReference type="PIRSR" id="PIRSR609118-1"/>
    </source>
</evidence>
<keyword evidence="1 6" id="KW-0479">Metal-binding</keyword>
<keyword evidence="4" id="KW-0041">Annexin</keyword>
<dbReference type="AlphaFoldDB" id="A0AAV9BMU3"/>
<reference evidence="7" key="2">
    <citation type="submission" date="2023-06" db="EMBL/GenBank/DDBJ databases">
        <authorList>
            <person name="Ma L."/>
            <person name="Liu K.-W."/>
            <person name="Li Z."/>
            <person name="Hsiao Y.-Y."/>
            <person name="Qi Y."/>
            <person name="Fu T."/>
            <person name="Tang G."/>
            <person name="Zhang D."/>
            <person name="Sun W.-H."/>
            <person name="Liu D.-K."/>
            <person name="Li Y."/>
            <person name="Chen G.-Z."/>
            <person name="Liu X.-D."/>
            <person name="Liao X.-Y."/>
            <person name="Jiang Y.-T."/>
            <person name="Yu X."/>
            <person name="Hao Y."/>
            <person name="Huang J."/>
            <person name="Zhao X.-W."/>
            <person name="Ke S."/>
            <person name="Chen Y.-Y."/>
            <person name="Wu W.-L."/>
            <person name="Hsu J.-L."/>
            <person name="Lin Y.-F."/>
            <person name="Huang M.-D."/>
            <person name="Li C.-Y."/>
            <person name="Huang L."/>
            <person name="Wang Z.-W."/>
            <person name="Zhao X."/>
            <person name="Zhong W.-Y."/>
            <person name="Peng D.-H."/>
            <person name="Ahmad S."/>
            <person name="Lan S."/>
            <person name="Zhang J.-S."/>
            <person name="Tsai W.-C."/>
            <person name="Van De Peer Y."/>
            <person name="Liu Z.-J."/>
        </authorList>
    </citation>
    <scope>NUCLEOTIDE SEQUENCE</scope>
    <source>
        <strain evidence="7">SCP</strain>
        <tissue evidence="7">Leaves</tissue>
    </source>
</reference>
<evidence type="ECO:0000256" key="2">
    <source>
        <dbReference type="ARBA" id="ARBA00022737"/>
    </source>
</evidence>
<dbReference type="FunFam" id="1.10.220.10:FF:000001">
    <property type="entry name" value="Annexin"/>
    <property type="match status" value="1"/>
</dbReference>
<dbReference type="SUPFAM" id="SSF47874">
    <property type="entry name" value="Annexin"/>
    <property type="match status" value="1"/>
</dbReference>
<dbReference type="GO" id="GO:0009414">
    <property type="term" value="P:response to water deprivation"/>
    <property type="evidence" value="ECO:0007669"/>
    <property type="project" value="TreeGrafter"/>
</dbReference>
<dbReference type="PROSITE" id="PS51897">
    <property type="entry name" value="ANNEXIN_2"/>
    <property type="match status" value="4"/>
</dbReference>
<evidence type="ECO:0000256" key="1">
    <source>
        <dbReference type="ARBA" id="ARBA00022723"/>
    </source>
</evidence>
<dbReference type="PANTHER" id="PTHR10502:SF193">
    <property type="entry name" value="ANNEXIN D8"/>
    <property type="match status" value="1"/>
</dbReference>
<feature type="binding site" evidence="6">
    <location>
        <position position="68"/>
    </location>
    <ligand>
        <name>Ca(2+)</name>
        <dbReference type="ChEBI" id="CHEBI:29108"/>
        <label>1</label>
    </ligand>
</feature>
<accession>A0AAV9BMU3</accession>
<dbReference type="GO" id="GO:0005509">
    <property type="term" value="F:calcium ion binding"/>
    <property type="evidence" value="ECO:0007669"/>
    <property type="project" value="InterPro"/>
</dbReference>
<keyword evidence="5" id="KW-0111">Calcium/phospholipid-binding</keyword>
<dbReference type="PANTHER" id="PTHR10502">
    <property type="entry name" value="ANNEXIN"/>
    <property type="match status" value="1"/>
</dbReference>